<protein>
    <submittedName>
        <fullName evidence="5">DeoR family transcriptional regulator</fullName>
    </submittedName>
</protein>
<keyword evidence="2" id="KW-0238">DNA-binding</keyword>
<dbReference type="Gene3D" id="1.10.10.10">
    <property type="entry name" value="Winged helix-like DNA-binding domain superfamily/Winged helix DNA-binding domain"/>
    <property type="match status" value="1"/>
</dbReference>
<evidence type="ECO:0000256" key="2">
    <source>
        <dbReference type="ARBA" id="ARBA00023125"/>
    </source>
</evidence>
<dbReference type="PROSITE" id="PS00894">
    <property type="entry name" value="HTH_DEOR_1"/>
    <property type="match status" value="1"/>
</dbReference>
<dbReference type="EMBL" id="QJJR01000001">
    <property type="protein sequence ID" value="PXW93079.1"/>
    <property type="molecule type" value="Genomic_DNA"/>
</dbReference>
<dbReference type="PROSITE" id="PS51000">
    <property type="entry name" value="HTH_DEOR_2"/>
    <property type="match status" value="1"/>
</dbReference>
<dbReference type="InterPro" id="IPR001034">
    <property type="entry name" value="DeoR_HTH"/>
</dbReference>
<dbReference type="AlphaFoldDB" id="A0A2V3WGU8"/>
<dbReference type="PRINTS" id="PR00037">
    <property type="entry name" value="HTHLACR"/>
</dbReference>
<reference evidence="5 6" key="1">
    <citation type="submission" date="2018-05" db="EMBL/GenBank/DDBJ databases">
        <title>Genomic Encyclopedia of Type Strains, Phase IV (KMG-IV): sequencing the most valuable type-strain genomes for metagenomic binning, comparative biology and taxonomic classification.</title>
        <authorList>
            <person name="Goeker M."/>
        </authorList>
    </citation>
    <scope>NUCLEOTIDE SEQUENCE [LARGE SCALE GENOMIC DNA]</scope>
    <source>
        <strain evidence="5 6">DSM 22440</strain>
    </source>
</reference>
<dbReference type="PANTHER" id="PTHR30363">
    <property type="entry name" value="HTH-TYPE TRANSCRIPTIONAL REGULATOR SRLR-RELATED"/>
    <property type="match status" value="1"/>
</dbReference>
<dbReference type="GO" id="GO:0003677">
    <property type="term" value="F:DNA binding"/>
    <property type="evidence" value="ECO:0007669"/>
    <property type="project" value="UniProtKB-KW"/>
</dbReference>
<dbReference type="Gene3D" id="3.40.50.1360">
    <property type="match status" value="1"/>
</dbReference>
<dbReference type="InterPro" id="IPR036388">
    <property type="entry name" value="WH-like_DNA-bd_sf"/>
</dbReference>
<keyword evidence="6" id="KW-1185">Reference proteome</keyword>
<evidence type="ECO:0000256" key="3">
    <source>
        <dbReference type="ARBA" id="ARBA00023163"/>
    </source>
</evidence>
<dbReference type="InterPro" id="IPR018356">
    <property type="entry name" value="Tscrpt_reg_HTH_DeoR_CS"/>
</dbReference>
<dbReference type="SMART" id="SM00420">
    <property type="entry name" value="HTH_DEOR"/>
    <property type="match status" value="1"/>
</dbReference>
<dbReference type="InterPro" id="IPR037171">
    <property type="entry name" value="NagB/RpiA_transferase-like"/>
</dbReference>
<accession>A0A2V3WGU8</accession>
<dbReference type="Pfam" id="PF08220">
    <property type="entry name" value="HTH_DeoR"/>
    <property type="match status" value="1"/>
</dbReference>
<gene>
    <name evidence="5" type="ORF">DES38_101161</name>
</gene>
<evidence type="ECO:0000313" key="6">
    <source>
        <dbReference type="Proteomes" id="UP000247922"/>
    </source>
</evidence>
<evidence type="ECO:0000256" key="1">
    <source>
        <dbReference type="ARBA" id="ARBA00023015"/>
    </source>
</evidence>
<comment type="caution">
    <text evidence="5">The sequence shown here is derived from an EMBL/GenBank/DDBJ whole genome shotgun (WGS) entry which is preliminary data.</text>
</comment>
<dbReference type="InterPro" id="IPR036390">
    <property type="entry name" value="WH_DNA-bd_sf"/>
</dbReference>
<evidence type="ECO:0000259" key="4">
    <source>
        <dbReference type="PROSITE" id="PS51000"/>
    </source>
</evidence>
<dbReference type="SUPFAM" id="SSF46785">
    <property type="entry name" value="Winged helix' DNA-binding domain"/>
    <property type="match status" value="1"/>
</dbReference>
<dbReference type="GO" id="GO:0003700">
    <property type="term" value="F:DNA-binding transcription factor activity"/>
    <property type="evidence" value="ECO:0007669"/>
    <property type="project" value="InterPro"/>
</dbReference>
<dbReference type="RefSeq" id="WP_110250177.1">
    <property type="nucleotide sequence ID" value="NZ_QJJR01000001.1"/>
</dbReference>
<dbReference type="InterPro" id="IPR014036">
    <property type="entry name" value="DeoR-like_C"/>
</dbReference>
<name>A0A2V3WGU8_9BACI</name>
<organism evidence="5 6">
    <name type="scientific">Streptohalobacillus salinus</name>
    <dbReference type="NCBI Taxonomy" id="621096"/>
    <lineage>
        <taxon>Bacteria</taxon>
        <taxon>Bacillati</taxon>
        <taxon>Bacillota</taxon>
        <taxon>Bacilli</taxon>
        <taxon>Bacillales</taxon>
        <taxon>Bacillaceae</taxon>
        <taxon>Streptohalobacillus</taxon>
    </lineage>
</organism>
<dbReference type="SMART" id="SM01134">
    <property type="entry name" value="DeoRC"/>
    <property type="match status" value="1"/>
</dbReference>
<dbReference type="OrthoDB" id="9797223at2"/>
<dbReference type="SUPFAM" id="SSF100950">
    <property type="entry name" value="NagB/RpiA/CoA transferase-like"/>
    <property type="match status" value="1"/>
</dbReference>
<sequence length="250" mass="28260">MLTAKRHALIIEQLHKQASVTIQELVNLMDASESTIRRDLSELEKKDLLKRVHGGAMRINDTHAEPSYQEKVGQQTREKQKIAQVAADQLNDFDVIYLDAGTTTHAMIPYLKDRNITVITNGLMHLPELERYQIRTYLIGGQVKHKTGAIVGTVALKQLNAYHFDASFIGTNAIDERFGYSTPDPEEAEIKHKALLQGKRRFILADETKLNTKSSYQIATLNEATFIVDKLSKSMRTRLEKQTTVKVAKS</sequence>
<dbReference type="Proteomes" id="UP000247922">
    <property type="component" value="Unassembled WGS sequence"/>
</dbReference>
<dbReference type="InterPro" id="IPR050313">
    <property type="entry name" value="Carb_Metab_HTH_regulators"/>
</dbReference>
<dbReference type="Pfam" id="PF00455">
    <property type="entry name" value="DeoRC"/>
    <property type="match status" value="1"/>
</dbReference>
<proteinExistence type="predicted"/>
<keyword evidence="3" id="KW-0804">Transcription</keyword>
<keyword evidence="1" id="KW-0805">Transcription regulation</keyword>
<dbReference type="PANTHER" id="PTHR30363:SF56">
    <property type="entry name" value="TRANSCRIPTIONAL REGULATOR, DEOR FAMILY"/>
    <property type="match status" value="1"/>
</dbReference>
<evidence type="ECO:0000313" key="5">
    <source>
        <dbReference type="EMBL" id="PXW93079.1"/>
    </source>
</evidence>
<feature type="domain" description="HTH deoR-type" evidence="4">
    <location>
        <begin position="3"/>
        <end position="58"/>
    </location>
</feature>